<gene>
    <name evidence="1" type="ORF">TWF106_011511</name>
</gene>
<dbReference type="Proteomes" id="UP000472727">
    <property type="component" value="Unassembled WGS sequence"/>
</dbReference>
<evidence type="ECO:0000313" key="2">
    <source>
        <dbReference type="Proteomes" id="UP000472727"/>
    </source>
</evidence>
<dbReference type="AlphaFoldDB" id="A0A7C8UB33"/>
<evidence type="ECO:0000313" key="1">
    <source>
        <dbReference type="EMBL" id="KAF3208278.1"/>
    </source>
</evidence>
<accession>A0A7C8UB33</accession>
<organism evidence="1 2">
    <name type="scientific">Orbilia oligospora</name>
    <name type="common">Nematode-trapping fungus</name>
    <name type="synonym">Arthrobotrys oligospora</name>
    <dbReference type="NCBI Taxonomy" id="2813651"/>
    <lineage>
        <taxon>Eukaryota</taxon>
        <taxon>Fungi</taxon>
        <taxon>Dikarya</taxon>
        <taxon>Ascomycota</taxon>
        <taxon>Pezizomycotina</taxon>
        <taxon>Orbiliomycetes</taxon>
        <taxon>Orbiliales</taxon>
        <taxon>Orbiliaceae</taxon>
        <taxon>Orbilia</taxon>
    </lineage>
</organism>
<comment type="caution">
    <text evidence="1">The sequence shown here is derived from an EMBL/GenBank/DDBJ whole genome shotgun (WGS) entry which is preliminary data.</text>
</comment>
<name>A0A7C8UB33_ORBOL</name>
<protein>
    <submittedName>
        <fullName evidence="1">Uncharacterized protein</fullName>
    </submittedName>
</protein>
<proteinExistence type="predicted"/>
<dbReference type="EMBL" id="WIWS01000094">
    <property type="protein sequence ID" value="KAF3208278.1"/>
    <property type="molecule type" value="Genomic_DNA"/>
</dbReference>
<reference evidence="1 2" key="1">
    <citation type="submission" date="2019-06" db="EMBL/GenBank/DDBJ databases">
        <authorList>
            <person name="Palmer J.M."/>
        </authorList>
    </citation>
    <scope>NUCLEOTIDE SEQUENCE [LARGE SCALE GENOMIC DNA]</scope>
    <source>
        <strain evidence="1 2">TWF106</strain>
    </source>
</reference>
<sequence length="96" mass="10689">MLMLAESISQSWLLVRVRSKNADPNNHSDAHLPEHADVNSADDALSGIGLESRIQTFVAHNMSAADDHDKGYHRQTAYHIQCNKKEGRNLNIVAQI</sequence>